<evidence type="ECO:0000313" key="3">
    <source>
        <dbReference type="Proteomes" id="UP001239994"/>
    </source>
</evidence>
<reference evidence="2" key="1">
    <citation type="submission" date="2023-03" db="EMBL/GenBank/DDBJ databases">
        <title>Electrophorus voltai genome.</title>
        <authorList>
            <person name="Bian C."/>
        </authorList>
    </citation>
    <scope>NUCLEOTIDE SEQUENCE</scope>
    <source>
        <strain evidence="2">CB-2022</strain>
        <tissue evidence="2">Muscle</tissue>
    </source>
</reference>
<feature type="compositionally biased region" description="Polar residues" evidence="1">
    <location>
        <begin position="21"/>
        <end position="35"/>
    </location>
</feature>
<protein>
    <submittedName>
        <fullName evidence="2">Uncharacterized protein</fullName>
    </submittedName>
</protein>
<keyword evidence="3" id="KW-1185">Reference proteome</keyword>
<accession>A0AAD8ZNK0</accession>
<feature type="compositionally biased region" description="Basic residues" evidence="1">
    <location>
        <begin position="36"/>
        <end position="52"/>
    </location>
</feature>
<organism evidence="2 3">
    <name type="scientific">Electrophorus voltai</name>
    <dbReference type="NCBI Taxonomy" id="2609070"/>
    <lineage>
        <taxon>Eukaryota</taxon>
        <taxon>Metazoa</taxon>
        <taxon>Chordata</taxon>
        <taxon>Craniata</taxon>
        <taxon>Vertebrata</taxon>
        <taxon>Euteleostomi</taxon>
        <taxon>Actinopterygii</taxon>
        <taxon>Neopterygii</taxon>
        <taxon>Teleostei</taxon>
        <taxon>Ostariophysi</taxon>
        <taxon>Gymnotiformes</taxon>
        <taxon>Gymnotoidei</taxon>
        <taxon>Gymnotidae</taxon>
        <taxon>Electrophorus</taxon>
    </lineage>
</organism>
<dbReference type="Proteomes" id="UP001239994">
    <property type="component" value="Unassembled WGS sequence"/>
</dbReference>
<comment type="caution">
    <text evidence="2">The sequence shown here is derived from an EMBL/GenBank/DDBJ whole genome shotgun (WGS) entry which is preliminary data.</text>
</comment>
<feature type="compositionally biased region" description="Polar residues" evidence="1">
    <location>
        <begin position="69"/>
        <end position="78"/>
    </location>
</feature>
<dbReference type="EMBL" id="JAROKS010000007">
    <property type="protein sequence ID" value="KAK1802090.1"/>
    <property type="molecule type" value="Genomic_DNA"/>
</dbReference>
<proteinExistence type="predicted"/>
<gene>
    <name evidence="2" type="ORF">P4O66_004426</name>
</gene>
<feature type="compositionally biased region" description="Basic and acidic residues" evidence="1">
    <location>
        <begin position="1"/>
        <end position="16"/>
    </location>
</feature>
<sequence>MGVCERERDTESDRKNVRACMTQTIRTPVKDTSVSRAKKNRLPSSRHKHAARSRALAQGSRDMGCTESPRGTSLGQTPDKTDPSARVVRVCLCLPSSSEISIHTLLHIRMHRAAGERGRFRNDSRETSRSRQSTHPPTPLASWRAGGRQP</sequence>
<feature type="compositionally biased region" description="Basic and acidic residues" evidence="1">
    <location>
        <begin position="116"/>
        <end position="129"/>
    </location>
</feature>
<feature type="region of interest" description="Disordered" evidence="1">
    <location>
        <begin position="1"/>
        <end position="83"/>
    </location>
</feature>
<evidence type="ECO:0000256" key="1">
    <source>
        <dbReference type="SAM" id="MobiDB-lite"/>
    </source>
</evidence>
<evidence type="ECO:0000313" key="2">
    <source>
        <dbReference type="EMBL" id="KAK1802090.1"/>
    </source>
</evidence>
<dbReference type="AlphaFoldDB" id="A0AAD8ZNK0"/>
<feature type="region of interest" description="Disordered" evidence="1">
    <location>
        <begin position="116"/>
        <end position="150"/>
    </location>
</feature>
<name>A0AAD8ZNK0_9TELE</name>